<comment type="cofactor">
    <cofactor evidence="1">
        <name>Zn(2+)</name>
        <dbReference type="ChEBI" id="CHEBI:29105"/>
    </cofactor>
</comment>
<evidence type="ECO:0000256" key="4">
    <source>
        <dbReference type="ARBA" id="ARBA00022737"/>
    </source>
</evidence>
<keyword evidence="4" id="KW-0677">Repeat</keyword>
<sequence length="676" mass="74444">MANERMINRVSAGIVFVAGPGDYAISAAERAHVIAEVQTGLDALAGNEPRARLSWVISSRVATLQNFTAWQGANWPGLTEPFYRGISDALWSGTTQKIYFFNGSEYIRVDPNNGWNADPGYPKPIAGNWPGFPASFAAGIDAALWSETNQRVYFFKGSQYLRVDPNAGWAVEPGYPKAIAGNWPGFPAEFAAGVDAALWSGTNQRIYFFKGDKYIRVDPNNGFNVEPGYPLPIAGNWPGFPDEFAKGVDGALWSGTTNKIYFFKRNRFYNDYIRVDPNNGWNVEPGYPKPVGLGWEAEDKWRDPALALLGFPAGQAGYDQLSQALQTASGSQFGYIGFFTKMPTAWMGYASGLKVVMRTQGSLTAWTSIDRIYAHETGHIFGAPDEYTSSKCACDSVSARWFTEVNGNCKVCAVNPQACLMDNNVNSICTFTHAQIGWKAFLNKLDAGVHTYANNALYQFSGEYYVRYTGFTLDAGYPKKIAGNWPGFPASFQAGVDAALWSGPTNKVYFFKGNQYLRVDPANGWAVEAGYPKPIAGNWPGFPASFAAGVDVALWSPTTQRIYFFKGNQYLRVDPANGWAVEAGYPKPIAGNWPGFPASFAAGIDAASWGEPNQRIYFFSGTRYVRVDPNNGWQVEPGYPQPINRNWMPFPVAPLRFSRTGEFAEKEVEARSADTD</sequence>
<name>A0A4R9A807_9MICO</name>
<keyword evidence="5" id="KW-0378">Hydrolase</keyword>
<dbReference type="Pfam" id="PF00045">
    <property type="entry name" value="Hemopexin"/>
    <property type="match status" value="7"/>
</dbReference>
<gene>
    <name evidence="6" type="ORF">E3T55_04595</name>
</gene>
<evidence type="ECO:0008006" key="8">
    <source>
        <dbReference type="Google" id="ProtNLM"/>
    </source>
</evidence>
<dbReference type="CDD" id="cd00094">
    <property type="entry name" value="HX"/>
    <property type="match status" value="2"/>
</dbReference>
<dbReference type="InterPro" id="IPR036375">
    <property type="entry name" value="Hemopexin-like_dom_sf"/>
</dbReference>
<evidence type="ECO:0000256" key="3">
    <source>
        <dbReference type="ARBA" id="ARBA00022729"/>
    </source>
</evidence>
<dbReference type="PROSITE" id="PS51642">
    <property type="entry name" value="HEMOPEXIN_2"/>
    <property type="match status" value="8"/>
</dbReference>
<evidence type="ECO:0000256" key="1">
    <source>
        <dbReference type="ARBA" id="ARBA00001947"/>
    </source>
</evidence>
<reference evidence="6 7" key="1">
    <citation type="submission" date="2019-03" db="EMBL/GenBank/DDBJ databases">
        <title>Genomics of glacier-inhabiting Cryobacterium strains.</title>
        <authorList>
            <person name="Liu Q."/>
            <person name="Xin Y.-H."/>
        </authorList>
    </citation>
    <scope>NUCLEOTIDE SEQUENCE [LARGE SCALE GENOMIC DNA]</scope>
    <source>
        <strain evidence="6 7">Hh14</strain>
    </source>
</reference>
<accession>A0A4R9A807</accession>
<dbReference type="InterPro" id="IPR000585">
    <property type="entry name" value="Hemopexin-like_dom"/>
</dbReference>
<dbReference type="GO" id="GO:0030198">
    <property type="term" value="P:extracellular matrix organization"/>
    <property type="evidence" value="ECO:0007669"/>
    <property type="project" value="TreeGrafter"/>
</dbReference>
<keyword evidence="7" id="KW-1185">Reference proteome</keyword>
<dbReference type="EMBL" id="SOHE01000018">
    <property type="protein sequence ID" value="TFD53972.1"/>
    <property type="molecule type" value="Genomic_DNA"/>
</dbReference>
<dbReference type="GO" id="GO:0004222">
    <property type="term" value="F:metalloendopeptidase activity"/>
    <property type="evidence" value="ECO:0007669"/>
    <property type="project" value="TreeGrafter"/>
</dbReference>
<dbReference type="SUPFAM" id="SSF50923">
    <property type="entry name" value="Hemopexin-like domain"/>
    <property type="match status" value="3"/>
</dbReference>
<comment type="caution">
    <text evidence="6">The sequence shown here is derived from an EMBL/GenBank/DDBJ whole genome shotgun (WGS) entry which is preliminary data.</text>
</comment>
<protein>
    <recommendedName>
        <fullName evidence="8">Hemopexin</fullName>
    </recommendedName>
</protein>
<evidence type="ECO:0000256" key="5">
    <source>
        <dbReference type="ARBA" id="ARBA00023049"/>
    </source>
</evidence>
<keyword evidence="3" id="KW-0732">Signal</keyword>
<dbReference type="GO" id="GO:0005615">
    <property type="term" value="C:extracellular space"/>
    <property type="evidence" value="ECO:0007669"/>
    <property type="project" value="TreeGrafter"/>
</dbReference>
<evidence type="ECO:0000313" key="7">
    <source>
        <dbReference type="Proteomes" id="UP000297447"/>
    </source>
</evidence>
<organism evidence="6 7">
    <name type="scientific">Cryobacterium frigoriphilum</name>
    <dbReference type="NCBI Taxonomy" id="1259150"/>
    <lineage>
        <taxon>Bacteria</taxon>
        <taxon>Bacillati</taxon>
        <taxon>Actinomycetota</taxon>
        <taxon>Actinomycetes</taxon>
        <taxon>Micrococcales</taxon>
        <taxon>Microbacteriaceae</taxon>
        <taxon>Cryobacterium</taxon>
    </lineage>
</organism>
<keyword evidence="5" id="KW-0645">Protease</keyword>
<dbReference type="GO" id="GO:0030574">
    <property type="term" value="P:collagen catabolic process"/>
    <property type="evidence" value="ECO:0007669"/>
    <property type="project" value="TreeGrafter"/>
</dbReference>
<dbReference type="OrthoDB" id="5088636at2"/>
<dbReference type="InterPro" id="IPR018487">
    <property type="entry name" value="Hemopexin-like_repeat"/>
</dbReference>
<dbReference type="AlphaFoldDB" id="A0A4R9A807"/>
<evidence type="ECO:0000256" key="2">
    <source>
        <dbReference type="ARBA" id="ARBA00010370"/>
    </source>
</evidence>
<dbReference type="PANTHER" id="PTHR10201">
    <property type="entry name" value="MATRIX METALLOPROTEINASE"/>
    <property type="match status" value="1"/>
</dbReference>
<proteinExistence type="inferred from homology"/>
<comment type="similarity">
    <text evidence="2">Belongs to the peptidase M10A family.</text>
</comment>
<dbReference type="Proteomes" id="UP000297447">
    <property type="component" value="Unassembled WGS sequence"/>
</dbReference>
<evidence type="ECO:0000313" key="6">
    <source>
        <dbReference type="EMBL" id="TFD53972.1"/>
    </source>
</evidence>
<dbReference type="SMART" id="SM00120">
    <property type="entry name" value="HX"/>
    <property type="match status" value="8"/>
</dbReference>
<dbReference type="PANTHER" id="PTHR10201:SF291">
    <property type="entry name" value="MATRIX METALLOPROTEINASE 1, ISOFORM C-RELATED"/>
    <property type="match status" value="1"/>
</dbReference>
<dbReference type="Gene3D" id="2.110.10.10">
    <property type="entry name" value="Hemopexin-like domain"/>
    <property type="match status" value="4"/>
</dbReference>
<dbReference type="RefSeq" id="WP_134518396.1">
    <property type="nucleotide sequence ID" value="NZ_SOHE01000018.1"/>
</dbReference>
<keyword evidence="5" id="KW-0482">Metalloprotease</keyword>